<evidence type="ECO:0000256" key="1">
    <source>
        <dbReference type="ARBA" id="ARBA00022737"/>
    </source>
</evidence>
<dbReference type="PANTHER" id="PTHR23077">
    <property type="entry name" value="AAA-FAMILY ATPASE"/>
    <property type="match status" value="1"/>
</dbReference>
<dbReference type="InterPro" id="IPR027417">
    <property type="entry name" value="P-loop_NTPase"/>
</dbReference>
<proteinExistence type="inferred from homology"/>
<dbReference type="InterPro" id="IPR050168">
    <property type="entry name" value="AAA_ATPase_domain"/>
</dbReference>
<evidence type="ECO:0000313" key="7">
    <source>
        <dbReference type="EMBL" id="JAC71508.1"/>
    </source>
</evidence>
<evidence type="ECO:0000256" key="3">
    <source>
        <dbReference type="ARBA" id="ARBA00022840"/>
    </source>
</evidence>
<keyword evidence="1" id="KW-0677">Repeat</keyword>
<dbReference type="Gene3D" id="1.10.8.60">
    <property type="match status" value="1"/>
</dbReference>
<feature type="domain" description="AAA+ ATPase" evidence="6">
    <location>
        <begin position="56"/>
        <end position="194"/>
    </location>
</feature>
<protein>
    <submittedName>
        <fullName evidence="7">Transitional endoplasmic reticulum atpase</fullName>
    </submittedName>
</protein>
<evidence type="ECO:0000256" key="5">
    <source>
        <dbReference type="SAM" id="Coils"/>
    </source>
</evidence>
<dbReference type="InterPro" id="IPR003960">
    <property type="entry name" value="ATPase_AAA_CS"/>
</dbReference>
<dbReference type="GO" id="GO:0016887">
    <property type="term" value="F:ATP hydrolysis activity"/>
    <property type="evidence" value="ECO:0007669"/>
    <property type="project" value="InterPro"/>
</dbReference>
<sequence length="384" mass="41096">IARAPPCALRGWALPEVPDVSWDDVGGLAGMKQELEELVCLPLRHPGRLRDYGMRPAAGALLYGPPGCGKTLVAKAVAACSGANFISIRGPELLDKWLGGSEANVRQLFEAARQAEPCVLFFDEIDALASRRGASGHDPAGARVLNQLLTEIDGMDSASKHVFVLAATNRPEILDPAIMRPGRLDSLIKVPLPDAQGRSEILGTILSRWPLPLGMPVDEIVSATEGMSGADLAGLCRQAATAVIQDDLRAGGNELWGGEPCIPRGYMESSLAACRRSVSDEDMKRFDEIERALKGGSLEGFLAKKAAKSRSAHLDEAGKDFVRSLMERTEAKRLQELEEQLADADEALAAARRRAKALEGALRDAGLSLPPAAVDIEKSDTEHQ</sequence>
<dbReference type="FunFam" id="3.40.50.300:FF:000018">
    <property type="entry name" value="Cell division control 48"/>
    <property type="match status" value="1"/>
</dbReference>
<name>A0A061RHR4_9CHLO</name>
<dbReference type="InterPro" id="IPR003959">
    <property type="entry name" value="ATPase_AAA_core"/>
</dbReference>
<dbReference type="GO" id="GO:0051228">
    <property type="term" value="P:mitotic spindle disassembly"/>
    <property type="evidence" value="ECO:0007669"/>
    <property type="project" value="TreeGrafter"/>
</dbReference>
<evidence type="ECO:0000259" key="6">
    <source>
        <dbReference type="SMART" id="SM00382"/>
    </source>
</evidence>
<feature type="coiled-coil region" evidence="5">
    <location>
        <begin position="327"/>
        <end position="361"/>
    </location>
</feature>
<evidence type="ECO:0000256" key="4">
    <source>
        <dbReference type="RuleBase" id="RU003651"/>
    </source>
</evidence>
<dbReference type="GO" id="GO:0034098">
    <property type="term" value="C:VCP-NPL4-UFD1 AAA ATPase complex"/>
    <property type="evidence" value="ECO:0007669"/>
    <property type="project" value="TreeGrafter"/>
</dbReference>
<dbReference type="SUPFAM" id="SSF52540">
    <property type="entry name" value="P-loop containing nucleoside triphosphate hydrolases"/>
    <property type="match status" value="1"/>
</dbReference>
<dbReference type="PANTHER" id="PTHR23077:SF171">
    <property type="entry name" value="NUCLEAR VALOSIN-CONTAINING PROTEIN-LIKE"/>
    <property type="match status" value="1"/>
</dbReference>
<dbReference type="Gene3D" id="3.40.50.300">
    <property type="entry name" value="P-loop containing nucleotide triphosphate hydrolases"/>
    <property type="match status" value="1"/>
</dbReference>
<dbReference type="AlphaFoldDB" id="A0A061RHR4"/>
<reference evidence="7" key="1">
    <citation type="submission" date="2014-05" db="EMBL/GenBank/DDBJ databases">
        <title>The transcriptome of the halophilic microalga Tetraselmis sp. GSL018 isolated from the Great Salt Lake, Utah.</title>
        <authorList>
            <person name="Jinkerson R.E."/>
            <person name="D'Adamo S."/>
            <person name="Posewitz M.C."/>
        </authorList>
    </citation>
    <scope>NUCLEOTIDE SEQUENCE</scope>
    <source>
        <strain evidence="7">GSL018</strain>
    </source>
</reference>
<keyword evidence="5" id="KW-0175">Coiled coil</keyword>
<gene>
    <name evidence="7" type="ORF">TSPGSL018_1743</name>
</gene>
<dbReference type="Pfam" id="PF00004">
    <property type="entry name" value="AAA"/>
    <property type="match status" value="1"/>
</dbReference>
<organism evidence="7">
    <name type="scientific">Tetraselmis sp. GSL018</name>
    <dbReference type="NCBI Taxonomy" id="582737"/>
    <lineage>
        <taxon>Eukaryota</taxon>
        <taxon>Viridiplantae</taxon>
        <taxon>Chlorophyta</taxon>
        <taxon>core chlorophytes</taxon>
        <taxon>Chlorodendrophyceae</taxon>
        <taxon>Chlorodendrales</taxon>
        <taxon>Chlorodendraceae</taxon>
        <taxon>Tetraselmis</taxon>
    </lineage>
</organism>
<evidence type="ECO:0000256" key="2">
    <source>
        <dbReference type="ARBA" id="ARBA00022741"/>
    </source>
</evidence>
<dbReference type="GO" id="GO:0005524">
    <property type="term" value="F:ATP binding"/>
    <property type="evidence" value="ECO:0007669"/>
    <property type="project" value="UniProtKB-KW"/>
</dbReference>
<comment type="similarity">
    <text evidence="4">Belongs to the AAA ATPase family.</text>
</comment>
<dbReference type="Pfam" id="PF17862">
    <property type="entry name" value="AAA_lid_3"/>
    <property type="match status" value="1"/>
</dbReference>
<dbReference type="GO" id="GO:0005829">
    <property type="term" value="C:cytosol"/>
    <property type="evidence" value="ECO:0007669"/>
    <property type="project" value="TreeGrafter"/>
</dbReference>
<dbReference type="PROSITE" id="PS00674">
    <property type="entry name" value="AAA"/>
    <property type="match status" value="1"/>
</dbReference>
<dbReference type="GO" id="GO:0030970">
    <property type="term" value="P:retrograde protein transport, ER to cytosol"/>
    <property type="evidence" value="ECO:0007669"/>
    <property type="project" value="TreeGrafter"/>
</dbReference>
<accession>A0A061RHR4</accession>
<dbReference type="GO" id="GO:0097352">
    <property type="term" value="P:autophagosome maturation"/>
    <property type="evidence" value="ECO:0007669"/>
    <property type="project" value="TreeGrafter"/>
</dbReference>
<keyword evidence="3 4" id="KW-0067">ATP-binding</keyword>
<keyword evidence="2 4" id="KW-0547">Nucleotide-binding</keyword>
<dbReference type="GO" id="GO:0005634">
    <property type="term" value="C:nucleus"/>
    <property type="evidence" value="ECO:0007669"/>
    <property type="project" value="TreeGrafter"/>
</dbReference>
<dbReference type="GO" id="GO:0031593">
    <property type="term" value="F:polyubiquitin modification-dependent protein binding"/>
    <property type="evidence" value="ECO:0007669"/>
    <property type="project" value="TreeGrafter"/>
</dbReference>
<dbReference type="InterPro" id="IPR003593">
    <property type="entry name" value="AAA+_ATPase"/>
</dbReference>
<dbReference type="InterPro" id="IPR041569">
    <property type="entry name" value="AAA_lid_3"/>
</dbReference>
<dbReference type="SMART" id="SM00382">
    <property type="entry name" value="AAA"/>
    <property type="match status" value="1"/>
</dbReference>
<feature type="non-terminal residue" evidence="7">
    <location>
        <position position="1"/>
    </location>
</feature>
<dbReference type="EMBL" id="GBEZ01014575">
    <property type="protein sequence ID" value="JAC71508.1"/>
    <property type="molecule type" value="Transcribed_RNA"/>
</dbReference>